<dbReference type="EMBL" id="AP027081">
    <property type="protein sequence ID" value="BDU77706.1"/>
    <property type="molecule type" value="Genomic_DNA"/>
</dbReference>
<dbReference type="Gene3D" id="3.40.190.10">
    <property type="entry name" value="Periplasmic binding protein-like II"/>
    <property type="match status" value="2"/>
</dbReference>
<keyword evidence="2 4" id="KW-0474">Menaquinone biosynthesis</keyword>
<dbReference type="EC" id="4.1.99.29" evidence="4"/>
<dbReference type="Proteomes" id="UP001228113">
    <property type="component" value="Chromosome"/>
</dbReference>
<dbReference type="InterPro" id="IPR003773">
    <property type="entry name" value="Menaquinone_biosynth"/>
</dbReference>
<name>A0AA48KD14_9BACT</name>
<evidence type="ECO:0000313" key="5">
    <source>
        <dbReference type="EMBL" id="BDU77706.1"/>
    </source>
</evidence>
<dbReference type="SUPFAM" id="SSF53850">
    <property type="entry name" value="Periplasmic binding protein-like II"/>
    <property type="match status" value="1"/>
</dbReference>
<dbReference type="RefSeq" id="WP_243334156.1">
    <property type="nucleotide sequence ID" value="NZ_AP027081.1"/>
</dbReference>
<comment type="caution">
    <text evidence="4">Lacks conserved residue(s) required for the propagation of feature annotation.</text>
</comment>
<dbReference type="KEGG" id="msea:METESE_26640"/>
<keyword evidence="3 4" id="KW-0456">Lyase</keyword>
<dbReference type="GO" id="GO:0009234">
    <property type="term" value="P:menaquinone biosynthetic process"/>
    <property type="evidence" value="ECO:0007669"/>
    <property type="project" value="UniProtKB-UniRule"/>
</dbReference>
<evidence type="ECO:0000256" key="3">
    <source>
        <dbReference type="ARBA" id="ARBA00023239"/>
    </source>
</evidence>
<dbReference type="AlphaFoldDB" id="A0AA48KD14"/>
<evidence type="ECO:0000256" key="1">
    <source>
        <dbReference type="ARBA" id="ARBA00004863"/>
    </source>
</evidence>
<dbReference type="PANTHER" id="PTHR37167:SF1">
    <property type="entry name" value="1,4-DIHYDROXY-6-NAPHTOATE SYNTHASE"/>
    <property type="match status" value="1"/>
</dbReference>
<evidence type="ECO:0000256" key="2">
    <source>
        <dbReference type="ARBA" id="ARBA00022428"/>
    </source>
</evidence>
<dbReference type="Pfam" id="PF02621">
    <property type="entry name" value="VitK2_biosynth"/>
    <property type="match status" value="1"/>
</dbReference>
<comment type="function">
    <text evidence="4">Catalyzes the conversion of cyclic dehypoxanthine futalosine (cyclic DHFL) into 1,4-dihydroxy-6-naphthoate, a step in the biosynthesis of menaquinone (MK, vitamin K2).</text>
</comment>
<gene>
    <name evidence="4 5" type="primary">mqnD</name>
    <name evidence="5" type="ORF">METESE_26640</name>
</gene>
<protein>
    <recommendedName>
        <fullName evidence="4">1,4-dihydroxy-6-naphtoate synthase</fullName>
        <ecNumber evidence="4">4.1.99.29</ecNumber>
    </recommendedName>
    <alternativeName>
        <fullName evidence="4">Menaquinone biosynthetic enzyme MqnD</fullName>
    </alternativeName>
</protein>
<comment type="catalytic activity">
    <reaction evidence="4">
        <text>cyclic dehypoxanthinylfutalosinate = 1,4-dihydroxy-6-naphthoate + dihydroxyacetone</text>
        <dbReference type="Rhea" id="RHEA:33087"/>
        <dbReference type="ChEBI" id="CHEBI:16016"/>
        <dbReference type="ChEBI" id="CHEBI:64254"/>
        <dbReference type="ChEBI" id="CHEBI:64270"/>
        <dbReference type="EC" id="4.1.99.29"/>
    </reaction>
</comment>
<feature type="active site" description="Proton acceptor" evidence="4">
    <location>
        <position position="147"/>
    </location>
</feature>
<dbReference type="HAMAP" id="MF_00996">
    <property type="entry name" value="MqnD"/>
    <property type="match status" value="1"/>
</dbReference>
<evidence type="ECO:0000313" key="6">
    <source>
        <dbReference type="Proteomes" id="UP001228113"/>
    </source>
</evidence>
<comment type="pathway">
    <text evidence="1 4">Quinol/quinone metabolism; menaquinone biosynthesis.</text>
</comment>
<dbReference type="PANTHER" id="PTHR37167">
    <property type="entry name" value="1,4-DIHYDROXY-6-NAPHTOATE SYNTHASE"/>
    <property type="match status" value="1"/>
</dbReference>
<dbReference type="InterPro" id="IPR030869">
    <property type="entry name" value="MqnD"/>
</dbReference>
<evidence type="ECO:0000256" key="4">
    <source>
        <dbReference type="HAMAP-Rule" id="MF_00996"/>
    </source>
</evidence>
<proteinExistence type="inferred from homology"/>
<keyword evidence="6" id="KW-1185">Reference proteome</keyword>
<dbReference type="GO" id="GO:0016830">
    <property type="term" value="F:carbon-carbon lyase activity"/>
    <property type="evidence" value="ECO:0007669"/>
    <property type="project" value="UniProtKB-UniRule"/>
</dbReference>
<reference evidence="5" key="1">
    <citation type="journal article" date="2023" name="Int. J. Syst. Evol. Microbiol.">
        <title>Mesoterricola silvestris gen. nov., sp. nov., Mesoterricola sediminis sp. nov., Geothrix oryzae sp. nov., Geothrix edaphica sp. nov., Geothrix rubra sp. nov., and Geothrix limicola sp. nov., six novel members of Acidobacteriota isolated from soils.</title>
        <authorList>
            <person name="Itoh H."/>
            <person name="Sugisawa Y."/>
            <person name="Mise K."/>
            <person name="Xu Z."/>
            <person name="Kuniyasu M."/>
            <person name="Ushijima N."/>
            <person name="Kawano K."/>
            <person name="Kobayashi E."/>
            <person name="Shiratori Y."/>
            <person name="Masuda Y."/>
            <person name="Senoo K."/>
        </authorList>
    </citation>
    <scope>NUCLEOTIDE SEQUENCE</scope>
    <source>
        <strain evidence="5">W786</strain>
    </source>
</reference>
<sequence>MRLTIAHSPDSDDAYMMAPLALGWLDPEGFEFSFVRKDIETLNGEALEGRYEVTAISFGAYPELRDTYQLLTAGSSIQEGTGPVVVSRAPLSREDLAGVTVAVPGLRTSAYLSLRRWLPGVKVELVPFDRILDEVAAGTFAAGLLIHESQLMYQALGLHKVVDLGAWWKETHDLPLPMGGNAIRKDLPAPVKARFAALMRRSVVTAMARHAESVAYAQSFGRGMDDEMIGRYVRAWVNEFTVDPGPRGRRAVDLLLGLEADWIQG</sequence>
<comment type="similarity">
    <text evidence="4">Belongs to the MqnA/MqnD family. MqnD subfamily.</text>
</comment>
<organism evidence="5 6">
    <name type="scientific">Mesoterricola sediminis</name>
    <dbReference type="NCBI Taxonomy" id="2927980"/>
    <lineage>
        <taxon>Bacteria</taxon>
        <taxon>Pseudomonadati</taxon>
        <taxon>Acidobacteriota</taxon>
        <taxon>Holophagae</taxon>
        <taxon>Holophagales</taxon>
        <taxon>Holophagaceae</taxon>
        <taxon>Mesoterricola</taxon>
    </lineage>
</organism>
<accession>A0AA48KD14</accession>
<feature type="binding site" evidence="4">
    <location>
        <begin position="109"/>
        <end position="110"/>
    </location>
    <ligand>
        <name>substrate</name>
    </ligand>
</feature>